<gene>
    <name evidence="3" type="ORF">pipiens_005341</name>
</gene>
<feature type="transmembrane region" description="Helical" evidence="2">
    <location>
        <begin position="32"/>
        <end position="50"/>
    </location>
</feature>
<sequence length="433" mass="47093">MYLGWAYDGVNASVPRNTGPECAGFLTPSQKLVESMILLPLAAIAFKLAIARLKPITFRRNTPFISTPNLQPGTGGGTLGFRSSSISHLASSSNHNLQHHYQRVGPSGHHLEPDHRELLLQQHHHRRSSSVEYCSCHRCAASHHPVAANSAALDGEAPSWAKQALLITMTLTIGVELGFKFATRTVIYILNPCHITTMLQIYLLACNKPKKSTTALFRIQMMYLNGPLLAFMFPETDSRQLPLEAAIYWIQHALMVIIPIYLLRTGGVYNMEAVNDYTWNTIAYSATIFYHFVFLQIVAIPTQVNLNHMLCPAIKDPFEGPHYRAIAVTHEAVLSTLLCKLVTVLFSPLPPPIITNPPFIKNGGGGGGAGGSSASDSPSASNIATTSPLVTSGTSGGHYISRPSSRPSSRSSSPAKSVTMQENNIIIKTSKID</sequence>
<feature type="compositionally biased region" description="Polar residues" evidence="1">
    <location>
        <begin position="382"/>
        <end position="393"/>
    </location>
</feature>
<protein>
    <recommendedName>
        <fullName evidence="5">Transmembrane protein 164</fullName>
    </recommendedName>
</protein>
<dbReference type="InterPro" id="IPR026508">
    <property type="entry name" value="TMEM164"/>
</dbReference>
<dbReference type="PANTHER" id="PTHR20948:SF2">
    <property type="entry name" value="TRANSMEMBRANE PROTEIN 164"/>
    <property type="match status" value="1"/>
</dbReference>
<dbReference type="AlphaFoldDB" id="A0ABD1DXJ9"/>
<feature type="compositionally biased region" description="Low complexity" evidence="1">
    <location>
        <begin position="372"/>
        <end position="381"/>
    </location>
</feature>
<keyword evidence="2" id="KW-1133">Transmembrane helix</keyword>
<feature type="transmembrane region" description="Helical" evidence="2">
    <location>
        <begin position="282"/>
        <end position="300"/>
    </location>
</feature>
<feature type="compositionally biased region" description="Low complexity" evidence="1">
    <location>
        <begin position="401"/>
        <end position="414"/>
    </location>
</feature>
<accession>A0ABD1DXJ9</accession>
<evidence type="ECO:0000256" key="2">
    <source>
        <dbReference type="SAM" id="Phobius"/>
    </source>
</evidence>
<keyword evidence="4" id="KW-1185">Reference proteome</keyword>
<evidence type="ECO:0000313" key="4">
    <source>
        <dbReference type="Proteomes" id="UP001562425"/>
    </source>
</evidence>
<comment type="caution">
    <text evidence="3">The sequence shown here is derived from an EMBL/GenBank/DDBJ whole genome shotgun (WGS) entry which is preliminary data.</text>
</comment>
<feature type="transmembrane region" description="Helical" evidence="2">
    <location>
        <begin position="245"/>
        <end position="262"/>
    </location>
</feature>
<keyword evidence="2" id="KW-0812">Transmembrane</keyword>
<feature type="compositionally biased region" description="Polar residues" evidence="1">
    <location>
        <begin position="415"/>
        <end position="427"/>
    </location>
</feature>
<evidence type="ECO:0000313" key="3">
    <source>
        <dbReference type="EMBL" id="KAL1404466.1"/>
    </source>
</evidence>
<dbReference type="Proteomes" id="UP001562425">
    <property type="component" value="Unassembled WGS sequence"/>
</dbReference>
<dbReference type="EMBL" id="JBEHCU010000393">
    <property type="protein sequence ID" value="KAL1404466.1"/>
    <property type="molecule type" value="Genomic_DNA"/>
</dbReference>
<feature type="transmembrane region" description="Helical" evidence="2">
    <location>
        <begin position="215"/>
        <end position="233"/>
    </location>
</feature>
<feature type="region of interest" description="Disordered" evidence="1">
    <location>
        <begin position="360"/>
        <end position="433"/>
    </location>
</feature>
<evidence type="ECO:0008006" key="5">
    <source>
        <dbReference type="Google" id="ProtNLM"/>
    </source>
</evidence>
<evidence type="ECO:0000256" key="1">
    <source>
        <dbReference type="SAM" id="MobiDB-lite"/>
    </source>
</evidence>
<feature type="compositionally biased region" description="Gly residues" evidence="1">
    <location>
        <begin position="362"/>
        <end position="371"/>
    </location>
</feature>
<proteinExistence type="predicted"/>
<dbReference type="PANTHER" id="PTHR20948">
    <property type="entry name" value="TRANSMEMBRANE PROTEIN 164"/>
    <property type="match status" value="1"/>
</dbReference>
<organism evidence="3 4">
    <name type="scientific">Culex pipiens pipiens</name>
    <name type="common">Northern house mosquito</name>
    <dbReference type="NCBI Taxonomy" id="38569"/>
    <lineage>
        <taxon>Eukaryota</taxon>
        <taxon>Metazoa</taxon>
        <taxon>Ecdysozoa</taxon>
        <taxon>Arthropoda</taxon>
        <taxon>Hexapoda</taxon>
        <taxon>Insecta</taxon>
        <taxon>Pterygota</taxon>
        <taxon>Neoptera</taxon>
        <taxon>Endopterygota</taxon>
        <taxon>Diptera</taxon>
        <taxon>Nematocera</taxon>
        <taxon>Culicoidea</taxon>
        <taxon>Culicidae</taxon>
        <taxon>Culicinae</taxon>
        <taxon>Culicini</taxon>
        <taxon>Culex</taxon>
        <taxon>Culex</taxon>
    </lineage>
</organism>
<dbReference type="Pfam" id="PF14808">
    <property type="entry name" value="TMEM164"/>
    <property type="match status" value="1"/>
</dbReference>
<name>A0ABD1DXJ9_CULPP</name>
<reference evidence="3 4" key="1">
    <citation type="submission" date="2024-05" db="EMBL/GenBank/DDBJ databases">
        <title>Culex pipiens pipiens assembly and annotation.</title>
        <authorList>
            <person name="Alout H."/>
            <person name="Durand T."/>
        </authorList>
    </citation>
    <scope>NUCLEOTIDE SEQUENCE [LARGE SCALE GENOMIC DNA]</scope>
    <source>
        <strain evidence="3">HA-2024</strain>
        <tissue evidence="3">Whole body</tissue>
    </source>
</reference>
<keyword evidence="2" id="KW-0472">Membrane</keyword>